<dbReference type="SUPFAM" id="SSF51735">
    <property type="entry name" value="NAD(P)-binding Rossmann-fold domains"/>
    <property type="match status" value="1"/>
</dbReference>
<organism evidence="4 5">
    <name type="scientific">Diplocloster agilis</name>
    <dbReference type="NCBI Taxonomy" id="2850323"/>
    <lineage>
        <taxon>Bacteria</taxon>
        <taxon>Bacillati</taxon>
        <taxon>Bacillota</taxon>
        <taxon>Clostridia</taxon>
        <taxon>Lachnospirales</taxon>
        <taxon>Lachnospiraceae</taxon>
        <taxon>Diplocloster</taxon>
    </lineage>
</organism>
<keyword evidence="5" id="KW-1185">Reference proteome</keyword>
<sequence length="345" mass="37921">MKALVYYGPSDMKLAEYEKPVPKKGEVLLKSKAVGICGSDVHGYLGLTGRRIPPMIMGHEVVALVEETTLENSRYHKGDLVFVDPIVTCKTCENCREGYYSICLNKSNIGVLEVDGAFCEYFTMVEENLIPMPDQVKPEVGVLAEPFSVALHAVKQLTMPAGKVKTIAVIGAGVIGMCTAAVAKDIYPDAEIVIMDVAKKRLDRCRKILGTMIETEDLTAKSYEDIRAAYTGSGFDIVLEAVGVGPTVNGSLTLAKSKGEIVLIGNNQKDISLYYQQIVTRELRVYGTYGFTHRDLEESILKFRDRPYAAAMVDKIVPLEEAVSYFDELAGPDNDYLKIIVDPTL</sequence>
<dbReference type="SUPFAM" id="SSF50129">
    <property type="entry name" value="GroES-like"/>
    <property type="match status" value="1"/>
</dbReference>
<accession>A0A949K1X6</accession>
<dbReference type="PANTHER" id="PTHR43401:SF2">
    <property type="entry name" value="L-THREONINE 3-DEHYDROGENASE"/>
    <property type="match status" value="1"/>
</dbReference>
<feature type="domain" description="Alcohol dehydrogenase-like N-terminal" evidence="3">
    <location>
        <begin position="24"/>
        <end position="134"/>
    </location>
</feature>
<dbReference type="InterPro" id="IPR013154">
    <property type="entry name" value="ADH-like_N"/>
</dbReference>
<dbReference type="InterPro" id="IPR036291">
    <property type="entry name" value="NAD(P)-bd_dom_sf"/>
</dbReference>
<dbReference type="Proteomes" id="UP000712157">
    <property type="component" value="Unassembled WGS sequence"/>
</dbReference>
<reference evidence="4" key="1">
    <citation type="submission" date="2021-06" db="EMBL/GenBank/DDBJ databases">
        <title>Description of novel taxa of the family Lachnospiraceae.</title>
        <authorList>
            <person name="Chaplin A.V."/>
            <person name="Sokolova S.R."/>
            <person name="Pikina A.P."/>
            <person name="Korzhanova M."/>
            <person name="Belova V."/>
            <person name="Korostin D."/>
            <person name="Efimov B.A."/>
        </authorList>
    </citation>
    <scope>NUCLEOTIDE SEQUENCE</scope>
    <source>
        <strain evidence="4">ASD5720</strain>
    </source>
</reference>
<dbReference type="InterPro" id="IPR011032">
    <property type="entry name" value="GroES-like_sf"/>
</dbReference>
<dbReference type="Gene3D" id="3.40.50.720">
    <property type="entry name" value="NAD(P)-binding Rossmann-like Domain"/>
    <property type="match status" value="1"/>
</dbReference>
<dbReference type="Pfam" id="PF08240">
    <property type="entry name" value="ADH_N"/>
    <property type="match status" value="1"/>
</dbReference>
<dbReference type="PANTHER" id="PTHR43401">
    <property type="entry name" value="L-THREONINE 3-DEHYDROGENASE"/>
    <property type="match status" value="1"/>
</dbReference>
<gene>
    <name evidence="4" type="ORF">KTH89_19290</name>
</gene>
<evidence type="ECO:0000313" key="5">
    <source>
        <dbReference type="Proteomes" id="UP000712157"/>
    </source>
</evidence>
<name>A0A949K1X6_9FIRM</name>
<evidence type="ECO:0000256" key="1">
    <source>
        <dbReference type="ARBA" id="ARBA00023002"/>
    </source>
</evidence>
<comment type="caution">
    <text evidence="4">The sequence shown here is derived from an EMBL/GenBank/DDBJ whole genome shotgun (WGS) entry which is preliminary data.</text>
</comment>
<dbReference type="Pfam" id="PF00107">
    <property type="entry name" value="ADH_zinc_N"/>
    <property type="match status" value="1"/>
</dbReference>
<dbReference type="Gene3D" id="3.90.180.10">
    <property type="entry name" value="Medium-chain alcohol dehydrogenases, catalytic domain"/>
    <property type="match status" value="1"/>
</dbReference>
<evidence type="ECO:0000313" key="4">
    <source>
        <dbReference type="EMBL" id="MBU9738689.1"/>
    </source>
</evidence>
<dbReference type="EMBL" id="JAHQCW010000039">
    <property type="protein sequence ID" value="MBU9738689.1"/>
    <property type="molecule type" value="Genomic_DNA"/>
</dbReference>
<evidence type="ECO:0000259" key="3">
    <source>
        <dbReference type="Pfam" id="PF08240"/>
    </source>
</evidence>
<evidence type="ECO:0000259" key="2">
    <source>
        <dbReference type="Pfam" id="PF00107"/>
    </source>
</evidence>
<keyword evidence="1" id="KW-0560">Oxidoreductase</keyword>
<dbReference type="InterPro" id="IPR050129">
    <property type="entry name" value="Zn_alcohol_dh"/>
</dbReference>
<dbReference type="AlphaFoldDB" id="A0A949K1X6"/>
<protein>
    <submittedName>
        <fullName evidence="4">Alcohol dehydrogenase catalytic domain-containing protein</fullName>
    </submittedName>
</protein>
<feature type="domain" description="Alcohol dehydrogenase-like C-terminal" evidence="2">
    <location>
        <begin position="175"/>
        <end position="300"/>
    </location>
</feature>
<dbReference type="RefSeq" id="WP_238722784.1">
    <property type="nucleotide sequence ID" value="NZ_JAHQCW010000039.1"/>
</dbReference>
<proteinExistence type="predicted"/>
<dbReference type="InterPro" id="IPR013149">
    <property type="entry name" value="ADH-like_C"/>
</dbReference>
<dbReference type="GO" id="GO:0016491">
    <property type="term" value="F:oxidoreductase activity"/>
    <property type="evidence" value="ECO:0007669"/>
    <property type="project" value="UniProtKB-KW"/>
</dbReference>